<accession>A0A2V1IQB0</accession>
<dbReference type="RefSeq" id="WP_107031395.1">
    <property type="nucleotide sequence ID" value="NZ_CARXIO010000020.1"/>
</dbReference>
<protein>
    <recommendedName>
        <fullName evidence="3">Regulatory protein RecX</fullName>
    </recommendedName>
</protein>
<name>A0A2V1IQB0_9BACT</name>
<dbReference type="InterPro" id="IPR003783">
    <property type="entry name" value="Regulatory_RecX"/>
</dbReference>
<dbReference type="PANTHER" id="PTHR33602">
    <property type="entry name" value="REGULATORY PROTEIN RECX FAMILY PROTEIN"/>
    <property type="match status" value="1"/>
</dbReference>
<evidence type="ECO:0000259" key="5">
    <source>
        <dbReference type="Pfam" id="PF02631"/>
    </source>
</evidence>
<evidence type="ECO:0000256" key="1">
    <source>
        <dbReference type="ARBA" id="ARBA00004496"/>
    </source>
</evidence>
<feature type="domain" description="RecX second three-helical" evidence="5">
    <location>
        <begin position="59"/>
        <end position="99"/>
    </location>
</feature>
<dbReference type="GO" id="GO:0006282">
    <property type="term" value="P:regulation of DNA repair"/>
    <property type="evidence" value="ECO:0007669"/>
    <property type="project" value="InterPro"/>
</dbReference>
<comment type="similarity">
    <text evidence="2">Belongs to the RecX family.</text>
</comment>
<dbReference type="Proteomes" id="UP000244905">
    <property type="component" value="Unassembled WGS sequence"/>
</dbReference>
<gene>
    <name evidence="6" type="ORF">C5O23_02575</name>
</gene>
<dbReference type="InterPro" id="IPR053924">
    <property type="entry name" value="RecX_HTH_2nd"/>
</dbReference>
<dbReference type="PANTHER" id="PTHR33602:SF1">
    <property type="entry name" value="REGULATORY PROTEIN RECX FAMILY PROTEIN"/>
    <property type="match status" value="1"/>
</dbReference>
<dbReference type="InterPro" id="IPR036388">
    <property type="entry name" value="WH-like_DNA-bd_sf"/>
</dbReference>
<evidence type="ECO:0000256" key="2">
    <source>
        <dbReference type="ARBA" id="ARBA00009695"/>
    </source>
</evidence>
<comment type="caution">
    <text evidence="6">The sequence shown here is derived from an EMBL/GenBank/DDBJ whole genome shotgun (WGS) entry which is preliminary data.</text>
</comment>
<comment type="subcellular location">
    <subcellularLocation>
        <location evidence="1">Cytoplasm</location>
    </subcellularLocation>
</comment>
<dbReference type="GO" id="GO:0005737">
    <property type="term" value="C:cytoplasm"/>
    <property type="evidence" value="ECO:0007669"/>
    <property type="project" value="UniProtKB-SubCell"/>
</dbReference>
<evidence type="ECO:0000313" key="6">
    <source>
        <dbReference type="EMBL" id="PWB03613.1"/>
    </source>
</evidence>
<reference evidence="7" key="1">
    <citation type="submission" date="2018-02" db="EMBL/GenBank/DDBJ databases">
        <authorList>
            <person name="Clavel T."/>
            <person name="Strowig T."/>
        </authorList>
    </citation>
    <scope>NUCLEOTIDE SEQUENCE [LARGE SCALE GENOMIC DNA]</scope>
    <source>
        <strain evidence="7">DSM 103720</strain>
    </source>
</reference>
<evidence type="ECO:0000313" key="7">
    <source>
        <dbReference type="Proteomes" id="UP000244905"/>
    </source>
</evidence>
<keyword evidence="4" id="KW-0963">Cytoplasm</keyword>
<dbReference type="AlphaFoldDB" id="A0A2V1IQB0"/>
<dbReference type="Pfam" id="PF02631">
    <property type="entry name" value="RecX_HTH2"/>
    <property type="match status" value="1"/>
</dbReference>
<dbReference type="Gene3D" id="1.10.10.10">
    <property type="entry name" value="Winged helix-like DNA-binding domain superfamily/Winged helix DNA-binding domain"/>
    <property type="match status" value="1"/>
</dbReference>
<evidence type="ECO:0000256" key="3">
    <source>
        <dbReference type="ARBA" id="ARBA00018111"/>
    </source>
</evidence>
<sequence length="166" mass="19189">MLRRQPPLTYENALSRMAALCAKCEQCTPDLLKKMSSLGVSAGVAAKVISRLIELKFVDDRRFSKAYAHDKLHFSGWGRRKIRQGLWAKRLPPDIIESACDDFEDEEYSAIALRVIASKIRSMKEWPLSRESKIKVTRYAMQRGFEYPLIADLMRNYKPDSDDSWQ</sequence>
<dbReference type="GeneID" id="82525233"/>
<keyword evidence="7" id="KW-1185">Reference proteome</keyword>
<evidence type="ECO:0000256" key="4">
    <source>
        <dbReference type="ARBA" id="ARBA00022490"/>
    </source>
</evidence>
<organism evidence="6 7">
    <name type="scientific">Duncaniella muris</name>
    <dbReference type="NCBI Taxonomy" id="2094150"/>
    <lineage>
        <taxon>Bacteria</taxon>
        <taxon>Pseudomonadati</taxon>
        <taxon>Bacteroidota</taxon>
        <taxon>Bacteroidia</taxon>
        <taxon>Bacteroidales</taxon>
        <taxon>Muribaculaceae</taxon>
        <taxon>Duncaniella</taxon>
    </lineage>
</organism>
<dbReference type="EMBL" id="PUEC01000004">
    <property type="protein sequence ID" value="PWB03613.1"/>
    <property type="molecule type" value="Genomic_DNA"/>
</dbReference>
<proteinExistence type="inferred from homology"/>